<comment type="similarity">
    <text evidence="1 8">Belongs to the cytochrome P450 family.</text>
</comment>
<evidence type="ECO:0000256" key="6">
    <source>
        <dbReference type="ARBA" id="ARBA00023033"/>
    </source>
</evidence>
<keyword evidence="3 7" id="KW-0479">Metal-binding</keyword>
<dbReference type="EMBL" id="PVWJ01000043">
    <property type="protein sequence ID" value="PSB03010.1"/>
    <property type="molecule type" value="Genomic_DNA"/>
</dbReference>
<gene>
    <name evidence="9" type="ORF">C7B64_10460</name>
</gene>
<keyword evidence="6 8" id="KW-0503">Monooxygenase</keyword>
<sequence>MSTETSEPIDIFELEAPEGNTIAGHLLDLGRDPLGFLTHCAHNYGEIIPLRLGLTATCLLVNPDYIEQVLKDREAFIKSRGFRVLKTLLGEGLLTNEGESWFRQRRLAQPVFQQKRIAGYGKIMVDYTEQMISGWKSGSKLDIHADMMRLTLNIVMKCIFDQDVSEGEAKDVAHALDVTMNWFESKRKQNFLVWEWFPRPENIRYRNAIAKMDESIYKLIAQKRQNQGEGTDLLSMLMQAKDEDDGSSMSDKQLRDEVATLMLAGHETTANALSWTWMLLAQNPECDRKLIAEIHRVLNGRSPSVADLPQLRYTEQIIKESLRLYPPVSIFGREAVTDYTLDNYCIPAGCVVTISQWVMHRHPKYFDRPDDFIPERWDNDLEKRLPRGVYIPFGDGPRICIGKGFAMMEAVLLLATIAQKYSLSLVEDHPIIPQPSITLRPEQGIQVQLYKRLD</sequence>
<evidence type="ECO:0000256" key="4">
    <source>
        <dbReference type="ARBA" id="ARBA00023002"/>
    </source>
</evidence>
<dbReference type="SUPFAM" id="SSF48264">
    <property type="entry name" value="Cytochrome P450"/>
    <property type="match status" value="1"/>
</dbReference>
<dbReference type="PANTHER" id="PTHR24291:SF50">
    <property type="entry name" value="BIFUNCTIONAL ALBAFLAVENONE MONOOXYGENASE_TERPENE SYNTHASE"/>
    <property type="match status" value="1"/>
</dbReference>
<dbReference type="InterPro" id="IPR001128">
    <property type="entry name" value="Cyt_P450"/>
</dbReference>
<dbReference type="Pfam" id="PF00067">
    <property type="entry name" value="p450"/>
    <property type="match status" value="1"/>
</dbReference>
<dbReference type="Gene3D" id="1.10.630.10">
    <property type="entry name" value="Cytochrome P450"/>
    <property type="match status" value="1"/>
</dbReference>
<dbReference type="PROSITE" id="PS00086">
    <property type="entry name" value="CYTOCHROME_P450"/>
    <property type="match status" value="1"/>
</dbReference>
<dbReference type="CDD" id="cd20620">
    <property type="entry name" value="CYP132-like"/>
    <property type="match status" value="1"/>
</dbReference>
<dbReference type="GO" id="GO:0020037">
    <property type="term" value="F:heme binding"/>
    <property type="evidence" value="ECO:0007669"/>
    <property type="project" value="InterPro"/>
</dbReference>
<evidence type="ECO:0000256" key="7">
    <source>
        <dbReference type="PIRSR" id="PIRSR602401-1"/>
    </source>
</evidence>
<evidence type="ECO:0000313" key="10">
    <source>
        <dbReference type="Proteomes" id="UP000238762"/>
    </source>
</evidence>
<comment type="cofactor">
    <cofactor evidence="7">
        <name>heme</name>
        <dbReference type="ChEBI" id="CHEBI:30413"/>
    </cofactor>
</comment>
<dbReference type="OrthoDB" id="446280at2"/>
<dbReference type="GO" id="GO:0016705">
    <property type="term" value="F:oxidoreductase activity, acting on paired donors, with incorporation or reduction of molecular oxygen"/>
    <property type="evidence" value="ECO:0007669"/>
    <property type="project" value="InterPro"/>
</dbReference>
<feature type="binding site" description="axial binding residue" evidence="7">
    <location>
        <position position="400"/>
    </location>
    <ligand>
        <name>heme</name>
        <dbReference type="ChEBI" id="CHEBI:30413"/>
    </ligand>
    <ligandPart>
        <name>Fe</name>
        <dbReference type="ChEBI" id="CHEBI:18248"/>
    </ligandPart>
</feature>
<dbReference type="InterPro" id="IPR036396">
    <property type="entry name" value="Cyt_P450_sf"/>
</dbReference>
<keyword evidence="2 7" id="KW-0349">Heme</keyword>
<dbReference type="GO" id="GO:0005506">
    <property type="term" value="F:iron ion binding"/>
    <property type="evidence" value="ECO:0007669"/>
    <property type="project" value="InterPro"/>
</dbReference>
<dbReference type="InterPro" id="IPR002401">
    <property type="entry name" value="Cyt_P450_E_grp-I"/>
</dbReference>
<reference evidence="9 10" key="2">
    <citation type="submission" date="2018-03" db="EMBL/GenBank/DDBJ databases">
        <title>The ancient ancestry and fast evolution of plastids.</title>
        <authorList>
            <person name="Moore K.R."/>
            <person name="Magnabosco C."/>
            <person name="Momper L."/>
            <person name="Gold D.A."/>
            <person name="Bosak T."/>
            <person name="Fournier G.P."/>
        </authorList>
    </citation>
    <scope>NUCLEOTIDE SEQUENCE [LARGE SCALE GENOMIC DNA]</scope>
    <source>
        <strain evidence="9 10">CCAP 1448/3</strain>
    </source>
</reference>
<name>A0A2T1C408_9CYAN</name>
<organism evidence="9 10">
    <name type="scientific">Merismopedia glauca CCAP 1448/3</name>
    <dbReference type="NCBI Taxonomy" id="1296344"/>
    <lineage>
        <taxon>Bacteria</taxon>
        <taxon>Bacillati</taxon>
        <taxon>Cyanobacteriota</taxon>
        <taxon>Cyanophyceae</taxon>
        <taxon>Synechococcales</taxon>
        <taxon>Merismopediaceae</taxon>
        <taxon>Merismopedia</taxon>
    </lineage>
</organism>
<dbReference type="GO" id="GO:0004497">
    <property type="term" value="F:monooxygenase activity"/>
    <property type="evidence" value="ECO:0007669"/>
    <property type="project" value="UniProtKB-KW"/>
</dbReference>
<evidence type="ECO:0000256" key="3">
    <source>
        <dbReference type="ARBA" id="ARBA00022723"/>
    </source>
</evidence>
<evidence type="ECO:0000313" key="9">
    <source>
        <dbReference type="EMBL" id="PSB03010.1"/>
    </source>
</evidence>
<dbReference type="AlphaFoldDB" id="A0A2T1C408"/>
<reference evidence="9 10" key="1">
    <citation type="submission" date="2018-02" db="EMBL/GenBank/DDBJ databases">
        <authorList>
            <person name="Cohen D.B."/>
            <person name="Kent A.D."/>
        </authorList>
    </citation>
    <scope>NUCLEOTIDE SEQUENCE [LARGE SCALE GENOMIC DNA]</scope>
    <source>
        <strain evidence="9 10">CCAP 1448/3</strain>
    </source>
</reference>
<evidence type="ECO:0000256" key="8">
    <source>
        <dbReference type="RuleBase" id="RU000461"/>
    </source>
</evidence>
<keyword evidence="5 7" id="KW-0408">Iron</keyword>
<evidence type="ECO:0000256" key="2">
    <source>
        <dbReference type="ARBA" id="ARBA00022617"/>
    </source>
</evidence>
<keyword evidence="4 8" id="KW-0560">Oxidoreductase</keyword>
<dbReference type="InterPro" id="IPR050196">
    <property type="entry name" value="Cytochrome_P450_Monoox"/>
</dbReference>
<evidence type="ECO:0000256" key="1">
    <source>
        <dbReference type="ARBA" id="ARBA00010617"/>
    </source>
</evidence>
<comment type="caution">
    <text evidence="9">The sequence shown here is derived from an EMBL/GenBank/DDBJ whole genome shotgun (WGS) entry which is preliminary data.</text>
</comment>
<keyword evidence="10" id="KW-1185">Reference proteome</keyword>
<dbReference type="Proteomes" id="UP000238762">
    <property type="component" value="Unassembled WGS sequence"/>
</dbReference>
<dbReference type="PANTHER" id="PTHR24291">
    <property type="entry name" value="CYTOCHROME P450 FAMILY 4"/>
    <property type="match status" value="1"/>
</dbReference>
<accession>A0A2T1C408</accession>
<evidence type="ECO:0000256" key="5">
    <source>
        <dbReference type="ARBA" id="ARBA00023004"/>
    </source>
</evidence>
<dbReference type="RefSeq" id="WP_106288593.1">
    <property type="nucleotide sequence ID" value="NZ_CAWNTC010000028.1"/>
</dbReference>
<dbReference type="PRINTS" id="PR00463">
    <property type="entry name" value="EP450I"/>
</dbReference>
<dbReference type="InterPro" id="IPR017972">
    <property type="entry name" value="Cyt_P450_CS"/>
</dbReference>
<dbReference type="PRINTS" id="PR00385">
    <property type="entry name" value="P450"/>
</dbReference>
<protein>
    <submittedName>
        <fullName evidence="9">Cytochrome P450</fullName>
    </submittedName>
</protein>
<proteinExistence type="inferred from homology"/>